<protein>
    <submittedName>
        <fullName evidence="1">Uncharacterized protein</fullName>
    </submittedName>
</protein>
<evidence type="ECO:0000313" key="1">
    <source>
        <dbReference type="EMBL" id="JAE18205.1"/>
    </source>
</evidence>
<accession>A0A0A9K1W7</accession>
<reference evidence="1" key="2">
    <citation type="journal article" date="2015" name="Data Brief">
        <title>Shoot transcriptome of the giant reed, Arundo donax.</title>
        <authorList>
            <person name="Barrero R.A."/>
            <person name="Guerrero F.D."/>
            <person name="Moolhuijzen P."/>
            <person name="Goolsby J.A."/>
            <person name="Tidwell J."/>
            <person name="Bellgard S.E."/>
            <person name="Bellgard M.I."/>
        </authorList>
    </citation>
    <scope>NUCLEOTIDE SEQUENCE</scope>
    <source>
        <tissue evidence="1">Shoot tissue taken approximately 20 cm above the soil surface</tissue>
    </source>
</reference>
<dbReference type="AlphaFoldDB" id="A0A0A9K1W7"/>
<dbReference type="EMBL" id="GBRH01179691">
    <property type="protein sequence ID" value="JAE18205.1"/>
    <property type="molecule type" value="Transcribed_RNA"/>
</dbReference>
<organism evidence="1">
    <name type="scientific">Arundo donax</name>
    <name type="common">Giant reed</name>
    <name type="synonym">Donax arundinaceus</name>
    <dbReference type="NCBI Taxonomy" id="35708"/>
    <lineage>
        <taxon>Eukaryota</taxon>
        <taxon>Viridiplantae</taxon>
        <taxon>Streptophyta</taxon>
        <taxon>Embryophyta</taxon>
        <taxon>Tracheophyta</taxon>
        <taxon>Spermatophyta</taxon>
        <taxon>Magnoliopsida</taxon>
        <taxon>Liliopsida</taxon>
        <taxon>Poales</taxon>
        <taxon>Poaceae</taxon>
        <taxon>PACMAD clade</taxon>
        <taxon>Arundinoideae</taxon>
        <taxon>Arundineae</taxon>
        <taxon>Arundo</taxon>
    </lineage>
</organism>
<reference evidence="1" key="1">
    <citation type="submission" date="2014-09" db="EMBL/GenBank/DDBJ databases">
        <authorList>
            <person name="Magalhaes I.L.F."/>
            <person name="Oliveira U."/>
            <person name="Santos F.R."/>
            <person name="Vidigal T.H.D.A."/>
            <person name="Brescovit A.D."/>
            <person name="Santos A.J."/>
        </authorList>
    </citation>
    <scope>NUCLEOTIDE SEQUENCE</scope>
    <source>
        <tissue evidence="1">Shoot tissue taken approximately 20 cm above the soil surface</tissue>
    </source>
</reference>
<name>A0A0A9K1W7_ARUDO</name>
<sequence length="77" mass="9205">MTKRKTKFYTSYFSFHFLFFLVAPFCQSLVLAGVWNMRSRWDKYVWLPISPAVLKSFFSFAKAVLKPGHHLPLIFRR</sequence>
<proteinExistence type="predicted"/>